<keyword evidence="7" id="KW-1185">Reference proteome</keyword>
<accession>A0ABT9D609</accession>
<dbReference type="Pfam" id="PF00440">
    <property type="entry name" value="TetR_N"/>
    <property type="match status" value="1"/>
</dbReference>
<dbReference type="PRINTS" id="PR00455">
    <property type="entry name" value="HTHTETR"/>
</dbReference>
<keyword evidence="2 4" id="KW-0238">DNA-binding</keyword>
<dbReference type="PROSITE" id="PS50977">
    <property type="entry name" value="HTH_TETR_2"/>
    <property type="match status" value="1"/>
</dbReference>
<evidence type="ECO:0000313" key="6">
    <source>
        <dbReference type="EMBL" id="MDO8106259.1"/>
    </source>
</evidence>
<evidence type="ECO:0000313" key="7">
    <source>
        <dbReference type="Proteomes" id="UP001232536"/>
    </source>
</evidence>
<evidence type="ECO:0000256" key="3">
    <source>
        <dbReference type="ARBA" id="ARBA00023163"/>
    </source>
</evidence>
<name>A0ABT9D609_9CELL</name>
<keyword evidence="1" id="KW-0805">Transcription regulation</keyword>
<sequence length="198" mass="21463">MPKIIGGSLHEHRERTRIKLFSALASLMLDRGFDAITLADIAAKAGVGRTAVYNHFADKESLLLAYMTHETQEYVASLESALEGIEDPVEQLRTYVRRQAQLKRVYRLSPGPDLRSVVSPATQAQLRSHATLVETVLRRILEQGMAAGEFAPQPLDTTVSLVNACLSTRATADGDPGAVAATEEFVLRALGAQVPALP</sequence>
<dbReference type="PROSITE" id="PS01081">
    <property type="entry name" value="HTH_TETR_1"/>
    <property type="match status" value="1"/>
</dbReference>
<dbReference type="Gene3D" id="1.10.357.10">
    <property type="entry name" value="Tetracycline Repressor, domain 2"/>
    <property type="match status" value="1"/>
</dbReference>
<feature type="DNA-binding region" description="H-T-H motif" evidence="4">
    <location>
        <begin position="37"/>
        <end position="56"/>
    </location>
</feature>
<dbReference type="PANTHER" id="PTHR30055:SF234">
    <property type="entry name" value="HTH-TYPE TRANSCRIPTIONAL REGULATOR BETI"/>
    <property type="match status" value="1"/>
</dbReference>
<proteinExistence type="predicted"/>
<evidence type="ECO:0000256" key="1">
    <source>
        <dbReference type="ARBA" id="ARBA00023015"/>
    </source>
</evidence>
<dbReference type="InterPro" id="IPR036271">
    <property type="entry name" value="Tet_transcr_reg_TetR-rel_C_sf"/>
</dbReference>
<dbReference type="InterPro" id="IPR041478">
    <property type="entry name" value="TetR_C_27"/>
</dbReference>
<protein>
    <submittedName>
        <fullName evidence="6">TetR/AcrR family transcriptional regulator</fullName>
    </submittedName>
</protein>
<feature type="domain" description="HTH tetR-type" evidence="5">
    <location>
        <begin position="14"/>
        <end position="74"/>
    </location>
</feature>
<dbReference type="Proteomes" id="UP001232536">
    <property type="component" value="Unassembled WGS sequence"/>
</dbReference>
<gene>
    <name evidence="6" type="ORF">Q6348_03505</name>
</gene>
<dbReference type="InterPro" id="IPR009057">
    <property type="entry name" value="Homeodomain-like_sf"/>
</dbReference>
<dbReference type="RefSeq" id="WP_304599938.1">
    <property type="nucleotide sequence ID" value="NZ_JAUQYO010000001.1"/>
</dbReference>
<reference evidence="6 7" key="1">
    <citation type="submission" date="2023-07" db="EMBL/GenBank/DDBJ databases">
        <title>Description of novel actinomycetes strains, isolated from tidal flat sediment.</title>
        <authorList>
            <person name="Lu C."/>
        </authorList>
    </citation>
    <scope>NUCLEOTIDE SEQUENCE [LARGE SCALE GENOMIC DNA]</scope>
    <source>
        <strain evidence="6 7">SYSU T00b441</strain>
    </source>
</reference>
<dbReference type="Pfam" id="PF17935">
    <property type="entry name" value="TetR_C_27"/>
    <property type="match status" value="1"/>
</dbReference>
<evidence type="ECO:0000256" key="4">
    <source>
        <dbReference type="PROSITE-ProRule" id="PRU00335"/>
    </source>
</evidence>
<organism evidence="6 7">
    <name type="scientific">Actinotalea lenta</name>
    <dbReference type="NCBI Taxonomy" id="3064654"/>
    <lineage>
        <taxon>Bacteria</taxon>
        <taxon>Bacillati</taxon>
        <taxon>Actinomycetota</taxon>
        <taxon>Actinomycetes</taxon>
        <taxon>Micrococcales</taxon>
        <taxon>Cellulomonadaceae</taxon>
        <taxon>Actinotalea</taxon>
    </lineage>
</organism>
<dbReference type="InterPro" id="IPR050109">
    <property type="entry name" value="HTH-type_TetR-like_transc_reg"/>
</dbReference>
<evidence type="ECO:0000259" key="5">
    <source>
        <dbReference type="PROSITE" id="PS50977"/>
    </source>
</evidence>
<comment type="caution">
    <text evidence="6">The sequence shown here is derived from an EMBL/GenBank/DDBJ whole genome shotgun (WGS) entry which is preliminary data.</text>
</comment>
<dbReference type="InterPro" id="IPR023772">
    <property type="entry name" value="DNA-bd_HTH_TetR-type_CS"/>
</dbReference>
<dbReference type="InterPro" id="IPR001647">
    <property type="entry name" value="HTH_TetR"/>
</dbReference>
<dbReference type="PANTHER" id="PTHR30055">
    <property type="entry name" value="HTH-TYPE TRANSCRIPTIONAL REGULATOR RUTR"/>
    <property type="match status" value="1"/>
</dbReference>
<evidence type="ECO:0000256" key="2">
    <source>
        <dbReference type="ARBA" id="ARBA00023125"/>
    </source>
</evidence>
<dbReference type="SUPFAM" id="SSF48498">
    <property type="entry name" value="Tetracyclin repressor-like, C-terminal domain"/>
    <property type="match status" value="1"/>
</dbReference>
<keyword evidence="3" id="KW-0804">Transcription</keyword>
<dbReference type="EMBL" id="JAUQYP010000001">
    <property type="protein sequence ID" value="MDO8106259.1"/>
    <property type="molecule type" value="Genomic_DNA"/>
</dbReference>
<dbReference type="SUPFAM" id="SSF46689">
    <property type="entry name" value="Homeodomain-like"/>
    <property type="match status" value="1"/>
</dbReference>